<dbReference type="RefSeq" id="XP_013400892.1">
    <property type="nucleotide sequence ID" value="XM_013545438.1"/>
</dbReference>
<organism evidence="2 4">
    <name type="scientific">Lingula anatina</name>
    <name type="common">Brachiopod</name>
    <name type="synonym">Lingula unguis</name>
    <dbReference type="NCBI Taxonomy" id="7574"/>
    <lineage>
        <taxon>Eukaryota</taxon>
        <taxon>Metazoa</taxon>
        <taxon>Spiralia</taxon>
        <taxon>Lophotrochozoa</taxon>
        <taxon>Brachiopoda</taxon>
        <taxon>Linguliformea</taxon>
        <taxon>Lingulata</taxon>
        <taxon>Lingulida</taxon>
        <taxon>Linguloidea</taxon>
        <taxon>Lingulidae</taxon>
        <taxon>Lingula</taxon>
    </lineage>
</organism>
<accession>A0A1S3IS44</accession>
<keyword evidence="1" id="KW-0472">Membrane</keyword>
<keyword evidence="2" id="KW-1185">Reference proteome</keyword>
<evidence type="ECO:0000313" key="2">
    <source>
        <dbReference type="Proteomes" id="UP000085678"/>
    </source>
</evidence>
<evidence type="ECO:0000313" key="3">
    <source>
        <dbReference type="RefSeq" id="XP_013400892.1"/>
    </source>
</evidence>
<dbReference type="AlphaFoldDB" id="A0A1S3IS44"/>
<sequence>MSEGIQWTGIPFESLKTVTVFSYVMFGAWLASSVLMYIAVYLESRVCCYPWIFQTIVCSIILIAWVIYCGITMGTAASHGTDTSPLDTRAWIEYFERSLLIAGLFIYNVVGIVCVRGYCAELWEKQNKAGSLTPSVDVEKRFSDVFNPPHLRSDHVYNIPVGTYIA</sequence>
<feature type="transmembrane region" description="Helical" evidence="1">
    <location>
        <begin position="52"/>
        <end position="78"/>
    </location>
</feature>
<keyword evidence="1" id="KW-0812">Transmembrane</keyword>
<proteinExistence type="predicted"/>
<gene>
    <name evidence="3 4" type="primary">LOC106166780</name>
</gene>
<protein>
    <submittedName>
        <fullName evidence="3 4">Uncharacterized protein LOC106166780 isoform X2</fullName>
    </submittedName>
</protein>
<dbReference type="RefSeq" id="XP_013400893.1">
    <property type="nucleotide sequence ID" value="XM_013545439.1"/>
</dbReference>
<feature type="transmembrane region" description="Helical" evidence="1">
    <location>
        <begin position="20"/>
        <end position="40"/>
    </location>
</feature>
<name>A0A1S3IS44_LINAN</name>
<evidence type="ECO:0000313" key="4">
    <source>
        <dbReference type="RefSeq" id="XP_013400893.1"/>
    </source>
</evidence>
<feature type="transmembrane region" description="Helical" evidence="1">
    <location>
        <begin position="98"/>
        <end position="119"/>
    </location>
</feature>
<dbReference type="Proteomes" id="UP000085678">
    <property type="component" value="Unplaced"/>
</dbReference>
<reference evidence="3 4" key="1">
    <citation type="submission" date="2025-04" db="UniProtKB">
        <authorList>
            <consortium name="RefSeq"/>
        </authorList>
    </citation>
    <scope>IDENTIFICATION</scope>
    <source>
        <tissue evidence="3 4">Gonads</tissue>
    </source>
</reference>
<evidence type="ECO:0000256" key="1">
    <source>
        <dbReference type="SAM" id="Phobius"/>
    </source>
</evidence>
<dbReference type="GeneID" id="106166780"/>
<keyword evidence="1" id="KW-1133">Transmembrane helix</keyword>